<dbReference type="EMBL" id="CAJVQA010010882">
    <property type="protein sequence ID" value="CAG8701908.1"/>
    <property type="molecule type" value="Genomic_DNA"/>
</dbReference>
<protein>
    <submittedName>
        <fullName evidence="2">4484_t:CDS:1</fullName>
    </submittedName>
</protein>
<gene>
    <name evidence="2" type="ORF">CPELLU_LOCUS11871</name>
</gene>
<dbReference type="PANTHER" id="PTHR21446">
    <property type="entry name" value="DUF3504 DOMAIN-CONTAINING PROTEIN"/>
    <property type="match status" value="1"/>
</dbReference>
<accession>A0A9N9HR55</accession>
<keyword evidence="1" id="KW-0233">DNA recombination</keyword>
<dbReference type="PANTHER" id="PTHR21446:SF12">
    <property type="entry name" value="POTASSIUM CHANNEL TETRAMERIZATION DOMAIN CONTAINING 1"/>
    <property type="match status" value="1"/>
</dbReference>
<name>A0A9N9HR55_9GLOM</name>
<organism evidence="2 3">
    <name type="scientific">Cetraspora pellucida</name>
    <dbReference type="NCBI Taxonomy" id="1433469"/>
    <lineage>
        <taxon>Eukaryota</taxon>
        <taxon>Fungi</taxon>
        <taxon>Fungi incertae sedis</taxon>
        <taxon>Mucoromycota</taxon>
        <taxon>Glomeromycotina</taxon>
        <taxon>Glomeromycetes</taxon>
        <taxon>Diversisporales</taxon>
        <taxon>Gigasporaceae</taxon>
        <taxon>Cetraspora</taxon>
    </lineage>
</organism>
<dbReference type="InterPro" id="IPR011010">
    <property type="entry name" value="DNA_brk_join_enz"/>
</dbReference>
<dbReference type="GO" id="GO:0003677">
    <property type="term" value="F:DNA binding"/>
    <property type="evidence" value="ECO:0007669"/>
    <property type="project" value="InterPro"/>
</dbReference>
<reference evidence="2" key="1">
    <citation type="submission" date="2021-06" db="EMBL/GenBank/DDBJ databases">
        <authorList>
            <person name="Kallberg Y."/>
            <person name="Tangrot J."/>
            <person name="Rosling A."/>
        </authorList>
    </citation>
    <scope>NUCLEOTIDE SEQUENCE</scope>
    <source>
        <strain evidence="2">FL966</strain>
    </source>
</reference>
<dbReference type="SUPFAM" id="SSF56349">
    <property type="entry name" value="DNA breaking-rejoining enzymes"/>
    <property type="match status" value="1"/>
</dbReference>
<dbReference type="GO" id="GO:0006310">
    <property type="term" value="P:DNA recombination"/>
    <property type="evidence" value="ECO:0007669"/>
    <property type="project" value="UniProtKB-KW"/>
</dbReference>
<evidence type="ECO:0000313" key="3">
    <source>
        <dbReference type="Proteomes" id="UP000789759"/>
    </source>
</evidence>
<comment type="caution">
    <text evidence="2">The sequence shown here is derived from an EMBL/GenBank/DDBJ whole genome shotgun (WGS) entry which is preliminary data.</text>
</comment>
<dbReference type="Gene3D" id="1.10.443.10">
    <property type="entry name" value="Intergrase catalytic core"/>
    <property type="match status" value="1"/>
</dbReference>
<dbReference type="AlphaFoldDB" id="A0A9N9HR55"/>
<keyword evidence="3" id="KW-1185">Reference proteome</keyword>
<sequence length="362" mass="41844">MANNKLPTNEDVAELLKISRVHNTDKFIELENFLCIFITWLKRIDGNEYKAESIHNCYASLARYLKEHSTIKPCNIWDSYKFEKALRILDGKMKKLQKKGLGETDQSAALTVDEIFQILDHESMSGNDNESLVRHVFFWFSLLCGLRGGDTAKLKVSDISHQPHDLQNGIWFKISSMGEKKLGTMMLQIADLTKINLDNGHKITNHLLRRTVIQRLKDLNIPEDERMEFLGHRSREGIKAYNNSNEDQKIQNTDNPEIYNDSIFMTAAENYAFDNGPELYNKYSDSSNSSPILPLARSNYDKRSTFRSCIPRLSSHRSPLKSVSNQAAPYYIPTFHDIKKLHESSSDSNNKQEIHYHFHYHL</sequence>
<dbReference type="OrthoDB" id="2445412at2759"/>
<proteinExistence type="predicted"/>
<dbReference type="InterPro" id="IPR013762">
    <property type="entry name" value="Integrase-like_cat_sf"/>
</dbReference>
<evidence type="ECO:0000313" key="2">
    <source>
        <dbReference type="EMBL" id="CAG8701908.1"/>
    </source>
</evidence>
<dbReference type="InterPro" id="IPR052787">
    <property type="entry name" value="MAVS"/>
</dbReference>
<dbReference type="Proteomes" id="UP000789759">
    <property type="component" value="Unassembled WGS sequence"/>
</dbReference>
<evidence type="ECO:0000256" key="1">
    <source>
        <dbReference type="ARBA" id="ARBA00023172"/>
    </source>
</evidence>
<dbReference type="GO" id="GO:0015074">
    <property type="term" value="P:DNA integration"/>
    <property type="evidence" value="ECO:0007669"/>
    <property type="project" value="InterPro"/>
</dbReference>